<comment type="caution">
    <text evidence="2">The sequence shown here is derived from an EMBL/GenBank/DDBJ whole genome shotgun (WGS) entry which is preliminary data.</text>
</comment>
<feature type="region of interest" description="Disordered" evidence="1">
    <location>
        <begin position="1"/>
        <end position="32"/>
    </location>
</feature>
<evidence type="ECO:0000313" key="3">
    <source>
        <dbReference type="Proteomes" id="UP000482800"/>
    </source>
</evidence>
<organism evidence="2 3">
    <name type="scientific">Phytohabitans houttuyneae</name>
    <dbReference type="NCBI Taxonomy" id="1076126"/>
    <lineage>
        <taxon>Bacteria</taxon>
        <taxon>Bacillati</taxon>
        <taxon>Actinomycetota</taxon>
        <taxon>Actinomycetes</taxon>
        <taxon>Micromonosporales</taxon>
        <taxon>Micromonosporaceae</taxon>
    </lineage>
</organism>
<feature type="region of interest" description="Disordered" evidence="1">
    <location>
        <begin position="81"/>
        <end position="135"/>
    </location>
</feature>
<name>A0A6V8KPK2_9ACTN</name>
<reference evidence="2 3" key="1">
    <citation type="submission" date="2020-03" db="EMBL/GenBank/DDBJ databases">
        <title>Whole genome shotgun sequence of Phytohabitans houttuyneae NBRC 108639.</title>
        <authorList>
            <person name="Komaki H."/>
            <person name="Tamura T."/>
        </authorList>
    </citation>
    <scope>NUCLEOTIDE SEQUENCE [LARGE SCALE GENOMIC DNA]</scope>
    <source>
        <strain evidence="2 3">NBRC 108639</strain>
    </source>
</reference>
<evidence type="ECO:0000313" key="2">
    <source>
        <dbReference type="EMBL" id="GFJ85774.1"/>
    </source>
</evidence>
<dbReference type="EMBL" id="BLPF01000004">
    <property type="protein sequence ID" value="GFJ85774.1"/>
    <property type="molecule type" value="Genomic_DNA"/>
</dbReference>
<proteinExistence type="predicted"/>
<gene>
    <name evidence="2" type="ORF">Phou_099540</name>
</gene>
<protein>
    <submittedName>
        <fullName evidence="2">Uncharacterized protein</fullName>
    </submittedName>
</protein>
<sequence length="135" mass="14003">MSDTWHVVPDKGDPERRAARTAPSAGPSARRGVRYAAALLVSGQGRSAARRMATSSTGQDEDIDLVLALMTEVLNEVFQSPARVTHAKAKRDAKKAAQAAATPQQRGANAPELPTISQDGGASPPPAHTNPASVG</sequence>
<reference evidence="2 3" key="2">
    <citation type="submission" date="2020-03" db="EMBL/GenBank/DDBJ databases">
        <authorList>
            <person name="Ichikawa N."/>
            <person name="Kimura A."/>
            <person name="Kitahashi Y."/>
            <person name="Uohara A."/>
        </authorList>
    </citation>
    <scope>NUCLEOTIDE SEQUENCE [LARGE SCALE GENOMIC DNA]</scope>
    <source>
        <strain evidence="2 3">NBRC 108639</strain>
    </source>
</reference>
<keyword evidence="3" id="KW-1185">Reference proteome</keyword>
<dbReference type="AlphaFoldDB" id="A0A6V8KPK2"/>
<evidence type="ECO:0000256" key="1">
    <source>
        <dbReference type="SAM" id="MobiDB-lite"/>
    </source>
</evidence>
<dbReference type="Proteomes" id="UP000482800">
    <property type="component" value="Unassembled WGS sequence"/>
</dbReference>
<feature type="compositionally biased region" description="Basic and acidic residues" evidence="1">
    <location>
        <begin position="8"/>
        <end position="18"/>
    </location>
</feature>
<accession>A0A6V8KPK2</accession>